<dbReference type="HOGENOM" id="CLU_291151_0_0_11"/>
<evidence type="ECO:0000256" key="1">
    <source>
        <dbReference type="SAM" id="Coils"/>
    </source>
</evidence>
<reference evidence="3 4" key="1">
    <citation type="journal article" date="2010" name="Stand. Genomic Sci.">
        <title>Complete genome sequence of Nocardiopsis dassonvillei type strain (IMRU 509).</title>
        <authorList>
            <person name="Sun H."/>
            <person name="Lapidus A."/>
            <person name="Nolan M."/>
            <person name="Lucas S."/>
            <person name="Del Rio T.G."/>
            <person name="Tice H."/>
            <person name="Cheng J.F."/>
            <person name="Tapia R."/>
            <person name="Han C."/>
            <person name="Goodwin L."/>
            <person name="Pitluck S."/>
            <person name="Pagani I."/>
            <person name="Ivanova N."/>
            <person name="Mavromatis K."/>
            <person name="Mikhailova N."/>
            <person name="Pati A."/>
            <person name="Chen A."/>
            <person name="Palaniappan K."/>
            <person name="Land M."/>
            <person name="Hauser L."/>
            <person name="Chang Y.J."/>
            <person name="Jeffries C.D."/>
            <person name="Djao O.D."/>
            <person name="Rohde M."/>
            <person name="Sikorski J."/>
            <person name="Goker M."/>
            <person name="Woyke T."/>
            <person name="Bristow J."/>
            <person name="Eisen J.A."/>
            <person name="Markowitz V."/>
            <person name="Hugenholtz P."/>
            <person name="Kyrpides N.C."/>
            <person name="Klenk H.P."/>
        </authorList>
    </citation>
    <scope>NUCLEOTIDE SEQUENCE [LARGE SCALE GENOMIC DNA]</scope>
    <source>
        <strain evidence="4">ATCC 23218 / DSM 43111 / CIP 107115 / JCM 7437 / KCTC 9190 / NBRC 14626 / NCTC 10488 / NRRL B-5397 / IMRU 509</strain>
    </source>
</reference>
<sequence length="1024" mass="109679">MTTLSDEGLIDPSAFPIPDTLTYLLDSAAAKLKADGTDLTDTAGDITGAWAGLDGIYSAPESATLFNVLNPLTGDADEVSSALSSASDALIDFAEKARDIKDRWYTLRSDSYAFLQSIDYGRDEDWDEGSGMLWWKEESPKVAEHNALLDRAAALKHEFEEAERTCANAITALFGGTTFIAQRADGSVTPGAGEFVYGFDAPLEGVEMEWGAPQTSDYAWYTDATDAVGDYVVGMAEDLGGMVGAHGPEGWFSGSWGDNLWDYWGGTVEGLGSLVGASRDENGNWGWSLETAGNAWKEAAHSVVPWREWGDRPWYVIGTAALNIGATVGGALLTATGVGAVVGVPLLAWRGSRILDGVNGGRADADLPDGGGVDLQTLMSRVPSFGDGSIQPVDLSRLADLDLDQGEFGRMTDALQRLNDLDGGDGASPDRPGNSDNRTVPVDDADGVGGDNGSAPRANTAPGDEPEAAERRGSSDRDRDDAEGDGADQDAEEPTYPTTELLDSSQDFLDGVDPESVRGLREGMDGQENDWVTSQVPDDVSSVNDTPVQRYESEPSRVEAGNERPEELVLAGRGEHEIAEGADGERVDARHDTTVDNSAGGTTSLDSPRGGTTVIETDSGRGGSGGGTGGGGTGDGPPHSPDPGDGNGSGPDDPLDGDSGDGGGDEDLPSNVQDLANHRWGDTPEGRKRFYQHFQDLLNDRSNGVFDRFYQDNGYRRSRFTKVGPEEIPLPKLTWDKHNGRWIVQETLPAADPPDYKGDVNKRDALVSRDPANDGYTYLDELAERRRSAITADGTAGTRLQALEARYKEHLDAGGSVPRDLAAAREVYAERHTDMLRASEGFGEATADIAILDQFDGTHPALDSAGRPVLDENGDPVNKPRVTEQITLPDTSPRNGNHQFDQVWRTEDGGLVVVEAKSSTDTQLGTRLAEVPNSTPVRVSQGTRAYLESILESMRERGESDARNAFTEEDLADEIQAALENGKLHYVEVKGNPITNYDDQGQILDSRSEGYSFREFDLDRRAGR</sequence>
<feature type="compositionally biased region" description="Basic and acidic residues" evidence="2">
    <location>
        <begin position="468"/>
        <end position="480"/>
    </location>
</feature>
<feature type="compositionally biased region" description="Acidic residues" evidence="2">
    <location>
        <begin position="481"/>
        <end position="493"/>
    </location>
</feature>
<dbReference type="InterPro" id="IPR049762">
    <property type="entry name" value="PoNe_dom"/>
</dbReference>
<feature type="compositionally biased region" description="Gly residues" evidence="2">
    <location>
        <begin position="620"/>
        <end position="635"/>
    </location>
</feature>
<dbReference type="Proteomes" id="UP000002219">
    <property type="component" value="Chromosome 1"/>
</dbReference>
<keyword evidence="4" id="KW-1185">Reference proteome</keyword>
<dbReference type="eggNOG" id="COG3266">
    <property type="taxonomic scope" value="Bacteria"/>
</dbReference>
<keyword evidence="1" id="KW-0175">Coiled coil</keyword>
<feature type="compositionally biased region" description="Basic and acidic residues" evidence="2">
    <location>
        <begin position="515"/>
        <end position="524"/>
    </location>
</feature>
<dbReference type="KEGG" id="nda:Ndas_4622"/>
<evidence type="ECO:0000256" key="2">
    <source>
        <dbReference type="SAM" id="MobiDB-lite"/>
    </source>
</evidence>
<evidence type="ECO:0000313" key="4">
    <source>
        <dbReference type="Proteomes" id="UP000002219"/>
    </source>
</evidence>
<feature type="compositionally biased region" description="Acidic residues" evidence="2">
    <location>
        <begin position="653"/>
        <end position="668"/>
    </location>
</feature>
<protein>
    <submittedName>
        <fullName evidence="3">Uncharacterized protein</fullName>
    </submittedName>
</protein>
<organism evidence="3 4">
    <name type="scientific">Nocardiopsis dassonvillei (strain ATCC 23218 / DSM 43111 / CIP 107115 / JCM 7437 / KCTC 9190 / NBRC 14626 / NCTC 10488 / NRRL B-5397 / IMRU 509)</name>
    <name type="common">Actinomadura dassonvillei</name>
    <dbReference type="NCBI Taxonomy" id="446468"/>
    <lineage>
        <taxon>Bacteria</taxon>
        <taxon>Bacillati</taxon>
        <taxon>Actinomycetota</taxon>
        <taxon>Actinomycetes</taxon>
        <taxon>Streptosporangiales</taxon>
        <taxon>Nocardiopsidaceae</taxon>
        <taxon>Nocardiopsis</taxon>
    </lineage>
</organism>
<accession>D7AZ28</accession>
<feature type="coiled-coil region" evidence="1">
    <location>
        <begin position="145"/>
        <end position="172"/>
    </location>
</feature>
<dbReference type="STRING" id="446468.Ndas_4622"/>
<dbReference type="CDD" id="cd20739">
    <property type="entry name" value="PoNe_DUF637"/>
    <property type="match status" value="1"/>
</dbReference>
<dbReference type="AlphaFoldDB" id="D7AZ28"/>
<feature type="compositionally biased region" description="Basic and acidic residues" evidence="2">
    <location>
        <begin position="551"/>
        <end position="594"/>
    </location>
</feature>
<feature type="compositionally biased region" description="Polar residues" evidence="2">
    <location>
        <begin position="496"/>
        <end position="507"/>
    </location>
</feature>
<feature type="compositionally biased region" description="Polar residues" evidence="2">
    <location>
        <begin position="595"/>
        <end position="606"/>
    </location>
</feature>
<name>D7AZ28_NOCDD</name>
<feature type="compositionally biased region" description="Polar residues" evidence="2">
    <location>
        <begin position="530"/>
        <end position="547"/>
    </location>
</feature>
<feature type="compositionally biased region" description="Basic and acidic residues" evidence="2">
    <location>
        <begin position="676"/>
        <end position="685"/>
    </location>
</feature>
<dbReference type="EMBL" id="CP002040">
    <property type="protein sequence ID" value="ADH70008.1"/>
    <property type="molecule type" value="Genomic_DNA"/>
</dbReference>
<gene>
    <name evidence="3" type="ordered locus">Ndas_4622</name>
</gene>
<proteinExistence type="predicted"/>
<feature type="region of interest" description="Disordered" evidence="2">
    <location>
        <begin position="418"/>
        <end position="685"/>
    </location>
</feature>
<evidence type="ECO:0000313" key="3">
    <source>
        <dbReference type="EMBL" id="ADH70008.1"/>
    </source>
</evidence>